<keyword evidence="4" id="KW-1185">Reference proteome</keyword>
<evidence type="ECO:0000313" key="3">
    <source>
        <dbReference type="EMBL" id="KAF2854245.1"/>
    </source>
</evidence>
<dbReference type="Proteomes" id="UP000799423">
    <property type="component" value="Unassembled WGS sequence"/>
</dbReference>
<evidence type="ECO:0000313" key="4">
    <source>
        <dbReference type="Proteomes" id="UP000799423"/>
    </source>
</evidence>
<organism evidence="3 4">
    <name type="scientific">Plenodomus tracheiphilus IPT5</name>
    <dbReference type="NCBI Taxonomy" id="1408161"/>
    <lineage>
        <taxon>Eukaryota</taxon>
        <taxon>Fungi</taxon>
        <taxon>Dikarya</taxon>
        <taxon>Ascomycota</taxon>
        <taxon>Pezizomycotina</taxon>
        <taxon>Dothideomycetes</taxon>
        <taxon>Pleosporomycetidae</taxon>
        <taxon>Pleosporales</taxon>
        <taxon>Pleosporineae</taxon>
        <taxon>Leptosphaeriaceae</taxon>
        <taxon>Plenodomus</taxon>
    </lineage>
</organism>
<accession>A0A6A7BIE0</accession>
<gene>
    <name evidence="3" type="ORF">T440DRAFT_505256</name>
</gene>
<sequence>MWRRWIVLSALSALHRGPAASKQARGTGVETAASLPSRRLVVAGDDGSRGKGDMGCQAFLQQRPTSIDARENAARQGPLCTAVNFAAPVPAACYATEKCVGIGTSVALHMAACSAMKYKSVVSLHGAEGRISCAPTAASSAEECRVCIFRRARRRCSKNPGLGFTPHRRRRMLSNAAPPLGGLSQSPLHNVQTCCVQSKRRQAAPFGLEDRSSRSDLRPCNTRAMKQPTKKAPLADDVSIRMKYPASFTLVYPQRAACCHERYSWWRSSLNATSAYMRHGDKWGWEWTVRTVGVGRHTDKVPVGAVLPCVAQCSRATSGCPAQCGSRVEVVEGSNSHAWPGAVVHSRSTVSSLPRWCCSLRRRVNWSAIIHDSMALPPSPKPHLHGTQRLAAIHRHDALAAAHPLWPHIGQSPAVPPLGPGPRWPAPARRPSSSASQIGVMTLDMVPALNRENTIAASQSRPVPGFGHVVDWLALRCLDYFAPGRVAYTACLYGACQRVARALAPDLIHSSNGRASFPRNILYRISSSSTLLPRCFHTLLVPVVHMGGHCIGRSSPCPYSSSPTSLGATSGAPDRAPQPLVPCRLSEKLACMVRFSGTNAYYSTFICTHLCSAKNALMTAKLPRSEDRGPGK</sequence>
<keyword evidence="2" id="KW-0732">Signal</keyword>
<feature type="compositionally biased region" description="Basic and acidic residues" evidence="1">
    <location>
        <begin position="208"/>
        <end position="217"/>
    </location>
</feature>
<name>A0A6A7BIE0_9PLEO</name>
<evidence type="ECO:0000256" key="1">
    <source>
        <dbReference type="SAM" id="MobiDB-lite"/>
    </source>
</evidence>
<feature type="region of interest" description="Disordered" evidence="1">
    <location>
        <begin position="206"/>
        <end position="232"/>
    </location>
</feature>
<reference evidence="3" key="1">
    <citation type="submission" date="2020-01" db="EMBL/GenBank/DDBJ databases">
        <authorList>
            <consortium name="DOE Joint Genome Institute"/>
            <person name="Haridas S."/>
            <person name="Albert R."/>
            <person name="Binder M."/>
            <person name="Bloem J."/>
            <person name="Labutti K."/>
            <person name="Salamov A."/>
            <person name="Andreopoulos B."/>
            <person name="Baker S.E."/>
            <person name="Barry K."/>
            <person name="Bills G."/>
            <person name="Bluhm B.H."/>
            <person name="Cannon C."/>
            <person name="Castanera R."/>
            <person name="Culley D.E."/>
            <person name="Daum C."/>
            <person name="Ezra D."/>
            <person name="Gonzalez J.B."/>
            <person name="Henrissat B."/>
            <person name="Kuo A."/>
            <person name="Liang C."/>
            <person name="Lipzen A."/>
            <person name="Lutzoni F."/>
            <person name="Magnuson J."/>
            <person name="Mondo S."/>
            <person name="Nolan M."/>
            <person name="Ohm R."/>
            <person name="Pangilinan J."/>
            <person name="Park H.-J."/>
            <person name="Ramirez L."/>
            <person name="Alfaro M."/>
            <person name="Sun H."/>
            <person name="Tritt A."/>
            <person name="Yoshinaga Y."/>
            <person name="Zwiers L.-H."/>
            <person name="Turgeon B.G."/>
            <person name="Goodwin S.B."/>
            <person name="Spatafora J.W."/>
            <person name="Crous P.W."/>
            <person name="Grigoriev I.V."/>
        </authorList>
    </citation>
    <scope>NUCLEOTIDE SEQUENCE</scope>
    <source>
        <strain evidence="3">IPT5</strain>
    </source>
</reference>
<proteinExistence type="predicted"/>
<feature type="signal peptide" evidence="2">
    <location>
        <begin position="1"/>
        <end position="21"/>
    </location>
</feature>
<feature type="non-terminal residue" evidence="3">
    <location>
        <position position="632"/>
    </location>
</feature>
<protein>
    <submittedName>
        <fullName evidence="3">Uncharacterized protein</fullName>
    </submittedName>
</protein>
<dbReference type="AlphaFoldDB" id="A0A6A7BIE0"/>
<dbReference type="EMBL" id="MU006293">
    <property type="protein sequence ID" value="KAF2854245.1"/>
    <property type="molecule type" value="Genomic_DNA"/>
</dbReference>
<evidence type="ECO:0000256" key="2">
    <source>
        <dbReference type="SAM" id="SignalP"/>
    </source>
</evidence>
<feature type="chain" id="PRO_5025378224" evidence="2">
    <location>
        <begin position="22"/>
        <end position="632"/>
    </location>
</feature>